<reference evidence="1" key="1">
    <citation type="submission" date="2022-04" db="EMBL/GenBank/DDBJ databases">
        <title>Chromosome-scale genome assembly of Holotrichia oblita Faldermann.</title>
        <authorList>
            <person name="Rongchong L."/>
        </authorList>
    </citation>
    <scope>NUCLEOTIDE SEQUENCE</scope>
    <source>
        <strain evidence="1">81SQS9</strain>
    </source>
</reference>
<name>A0ACB9TG45_HOLOL</name>
<proteinExistence type="predicted"/>
<gene>
    <name evidence="1" type="ORF">MML48_3g00017617</name>
</gene>
<accession>A0ACB9TG45</accession>
<evidence type="ECO:0000313" key="1">
    <source>
        <dbReference type="EMBL" id="KAI4465781.1"/>
    </source>
</evidence>
<dbReference type="EMBL" id="CM043017">
    <property type="protein sequence ID" value="KAI4465781.1"/>
    <property type="molecule type" value="Genomic_DNA"/>
</dbReference>
<sequence length="130" mass="14902">MLKRVKKTYTFKESSQGVAKEDYLNLFHFLNNINDVDTALTFYHIAGASIDETTLKHVARTVAHVELSDHIIHVVFTIFDENQDGQLSNREFIAVMKNRLLRGLEKPKDTGFIKFMQSVVKCAKDVRSTI</sequence>
<protein>
    <submittedName>
        <fullName evidence="1">Ef hand domain family a1a2-related</fullName>
    </submittedName>
</protein>
<organism evidence="1 2">
    <name type="scientific">Holotrichia oblita</name>
    <name type="common">Chafer beetle</name>
    <dbReference type="NCBI Taxonomy" id="644536"/>
    <lineage>
        <taxon>Eukaryota</taxon>
        <taxon>Metazoa</taxon>
        <taxon>Ecdysozoa</taxon>
        <taxon>Arthropoda</taxon>
        <taxon>Hexapoda</taxon>
        <taxon>Insecta</taxon>
        <taxon>Pterygota</taxon>
        <taxon>Neoptera</taxon>
        <taxon>Endopterygota</taxon>
        <taxon>Coleoptera</taxon>
        <taxon>Polyphaga</taxon>
        <taxon>Scarabaeiformia</taxon>
        <taxon>Scarabaeidae</taxon>
        <taxon>Melolonthinae</taxon>
        <taxon>Holotrichia</taxon>
    </lineage>
</organism>
<keyword evidence="2" id="KW-1185">Reference proteome</keyword>
<dbReference type="Proteomes" id="UP001056778">
    <property type="component" value="Chromosome 3"/>
</dbReference>
<comment type="caution">
    <text evidence="1">The sequence shown here is derived from an EMBL/GenBank/DDBJ whole genome shotgun (WGS) entry which is preliminary data.</text>
</comment>
<evidence type="ECO:0000313" key="2">
    <source>
        <dbReference type="Proteomes" id="UP001056778"/>
    </source>
</evidence>